<name>R0HK13_9BRAS</name>
<gene>
    <name evidence="5" type="ORF">CARUB_v10013117mg</name>
</gene>
<feature type="compositionally biased region" description="Basic and acidic residues" evidence="3">
    <location>
        <begin position="523"/>
        <end position="533"/>
    </location>
</feature>
<dbReference type="InterPro" id="IPR035979">
    <property type="entry name" value="RBD_domain_sf"/>
</dbReference>
<feature type="compositionally biased region" description="Basic and acidic residues" evidence="3">
    <location>
        <begin position="78"/>
        <end position="87"/>
    </location>
</feature>
<feature type="compositionally biased region" description="Polar residues" evidence="3">
    <location>
        <begin position="337"/>
        <end position="352"/>
    </location>
</feature>
<dbReference type="Gene3D" id="3.30.70.330">
    <property type="match status" value="2"/>
</dbReference>
<evidence type="ECO:0000313" key="5">
    <source>
        <dbReference type="EMBL" id="EOA30014.1"/>
    </source>
</evidence>
<feature type="compositionally biased region" description="Acidic residues" evidence="3">
    <location>
        <begin position="210"/>
        <end position="220"/>
    </location>
</feature>
<dbReference type="PANTHER" id="PTHR23236">
    <property type="entry name" value="EUKARYOTIC TRANSLATION INITIATION FACTOR 4B/4H"/>
    <property type="match status" value="1"/>
</dbReference>
<evidence type="ECO:0000256" key="2">
    <source>
        <dbReference type="PROSITE-ProRule" id="PRU00176"/>
    </source>
</evidence>
<feature type="compositionally biased region" description="Acidic residues" evidence="3">
    <location>
        <begin position="99"/>
        <end position="121"/>
    </location>
</feature>
<proteinExistence type="predicted"/>
<keyword evidence="1 2" id="KW-0694">RNA-binding</keyword>
<feature type="region of interest" description="Disordered" evidence="3">
    <location>
        <begin position="1"/>
        <end position="354"/>
    </location>
</feature>
<dbReference type="Pfam" id="PF00076">
    <property type="entry name" value="RRM_1"/>
    <property type="match status" value="2"/>
</dbReference>
<feature type="domain" description="RRM" evidence="4">
    <location>
        <begin position="353"/>
        <end position="429"/>
    </location>
</feature>
<dbReference type="PROSITE" id="PS50102">
    <property type="entry name" value="RRM"/>
    <property type="match status" value="2"/>
</dbReference>
<feature type="compositionally biased region" description="Acidic residues" evidence="3">
    <location>
        <begin position="270"/>
        <end position="283"/>
    </location>
</feature>
<dbReference type="SMART" id="SM00360">
    <property type="entry name" value="RRM"/>
    <property type="match status" value="2"/>
</dbReference>
<feature type="region of interest" description="Disordered" evidence="3">
    <location>
        <begin position="515"/>
        <end position="596"/>
    </location>
</feature>
<feature type="compositionally biased region" description="Acidic residues" evidence="3">
    <location>
        <begin position="240"/>
        <end position="250"/>
    </location>
</feature>
<dbReference type="EMBL" id="KB870807">
    <property type="protein sequence ID" value="EOA30014.1"/>
    <property type="molecule type" value="Genomic_DNA"/>
</dbReference>
<dbReference type="InterPro" id="IPR012677">
    <property type="entry name" value="Nucleotide-bd_a/b_plait_sf"/>
</dbReference>
<dbReference type="InterPro" id="IPR000504">
    <property type="entry name" value="RRM_dom"/>
</dbReference>
<feature type="compositionally biased region" description="Basic and acidic residues" evidence="3">
    <location>
        <begin position="1"/>
        <end position="12"/>
    </location>
</feature>
<keyword evidence="6" id="KW-1185">Reference proteome</keyword>
<accession>R0HK13</accession>
<reference evidence="6" key="1">
    <citation type="journal article" date="2013" name="Nat. Genet.">
        <title>The Capsella rubella genome and the genomic consequences of rapid mating system evolution.</title>
        <authorList>
            <person name="Slotte T."/>
            <person name="Hazzouri K.M."/>
            <person name="Agren J.A."/>
            <person name="Koenig D."/>
            <person name="Maumus F."/>
            <person name="Guo Y.L."/>
            <person name="Steige K."/>
            <person name="Platts A.E."/>
            <person name="Escobar J.S."/>
            <person name="Newman L.K."/>
            <person name="Wang W."/>
            <person name="Mandakova T."/>
            <person name="Vello E."/>
            <person name="Smith L.M."/>
            <person name="Henz S.R."/>
            <person name="Steffen J."/>
            <person name="Takuno S."/>
            <person name="Brandvain Y."/>
            <person name="Coop G."/>
            <person name="Andolfatto P."/>
            <person name="Hu T.T."/>
            <person name="Blanchette M."/>
            <person name="Clark R.M."/>
            <person name="Quesneville H."/>
            <person name="Nordborg M."/>
            <person name="Gaut B.S."/>
            <person name="Lysak M.A."/>
            <person name="Jenkins J."/>
            <person name="Grimwood J."/>
            <person name="Chapman J."/>
            <person name="Prochnik S."/>
            <person name="Shu S."/>
            <person name="Rokhsar D."/>
            <person name="Schmutz J."/>
            <person name="Weigel D."/>
            <person name="Wright S.I."/>
        </authorList>
    </citation>
    <scope>NUCLEOTIDE SEQUENCE [LARGE SCALE GENOMIC DNA]</scope>
    <source>
        <strain evidence="6">cv. Monte Gargano</strain>
    </source>
</reference>
<dbReference type="Proteomes" id="UP000029121">
    <property type="component" value="Unassembled WGS sequence"/>
</dbReference>
<dbReference type="AlphaFoldDB" id="R0HK13"/>
<evidence type="ECO:0000259" key="4">
    <source>
        <dbReference type="PROSITE" id="PS50102"/>
    </source>
</evidence>
<dbReference type="GO" id="GO:0003723">
    <property type="term" value="F:RNA binding"/>
    <property type="evidence" value="ECO:0007669"/>
    <property type="project" value="UniProtKB-UniRule"/>
</dbReference>
<feature type="compositionally biased region" description="Basic and acidic residues" evidence="3">
    <location>
        <begin position="52"/>
        <end position="66"/>
    </location>
</feature>
<sequence>MSKSSKKSDTKVEAAPPASMTKPLKKGKRDAEQDLNIQVPKKQKKELSAAVLKEKAEKTVPKKVDSSSDSSDSSDSEEVQKTKKVTEKAPPSKLKDDSSSEEEEDNSSSEEEDDSSSDEQPEPLKRDKVESSSSDDDSSSDKETAPVKKISKVESSSSEDGSSSDEESVPAKKQPAIAKKDSSSEDGSSSDEEPAPATKQPEIVKKDSSSEDDSSSDEESTPVKKQTAAVKNAKAKSSSSEEDSSSDEEPTPAKKPTVVKSAKPVAEDSTSSEEDSDDEESDDEKPPTKKAKVSPTKTSKQESSSEESDEEESEDEKVTPKKKDSDTEMVDAEQKSITKQPKTPTSQNQGGTKTLFAGNLSYGVKKADIEDFFKEAGEVVDVRIALHEDGKMKGFGHVEFASAEVARKALELNGRSLLGRDVRLDLANESARNTPRSSNPGRIAEGSQSRKLFVNGFNSSLGEDELKSAFRTLFSTCGEVARISIPVDRETGAIRGMAFIDMKSGFNEALQLGGSDIGGRNITVEEARPRVTDEGAGSYNRPEREDGGRFSNRRPGRAPGRDGRGPGRFSKPGRGPSKPSIIASSQGKKTVFNDDE</sequence>
<dbReference type="SUPFAM" id="SSF54928">
    <property type="entry name" value="RNA-binding domain, RBD"/>
    <property type="match status" value="2"/>
</dbReference>
<protein>
    <recommendedName>
        <fullName evidence="4">RRM domain-containing protein</fullName>
    </recommendedName>
</protein>
<organism evidence="5 6">
    <name type="scientific">Capsella rubella</name>
    <dbReference type="NCBI Taxonomy" id="81985"/>
    <lineage>
        <taxon>Eukaryota</taxon>
        <taxon>Viridiplantae</taxon>
        <taxon>Streptophyta</taxon>
        <taxon>Embryophyta</taxon>
        <taxon>Tracheophyta</taxon>
        <taxon>Spermatophyta</taxon>
        <taxon>Magnoliopsida</taxon>
        <taxon>eudicotyledons</taxon>
        <taxon>Gunneridae</taxon>
        <taxon>Pentapetalae</taxon>
        <taxon>rosids</taxon>
        <taxon>malvids</taxon>
        <taxon>Brassicales</taxon>
        <taxon>Brassicaceae</taxon>
        <taxon>Camelineae</taxon>
        <taxon>Capsella</taxon>
    </lineage>
</organism>
<feature type="compositionally biased region" description="Acidic residues" evidence="3">
    <location>
        <begin position="304"/>
        <end position="315"/>
    </location>
</feature>
<dbReference type="PANTHER" id="PTHR23236:SF11">
    <property type="entry name" value="EUKARYOTIC TRANSLATION INITIATION FACTOR 4H"/>
    <property type="match status" value="1"/>
</dbReference>
<evidence type="ECO:0000256" key="3">
    <source>
        <dbReference type="SAM" id="MobiDB-lite"/>
    </source>
</evidence>
<feature type="compositionally biased region" description="Basic and acidic residues" evidence="3">
    <location>
        <begin position="316"/>
        <end position="336"/>
    </location>
</feature>
<evidence type="ECO:0000313" key="6">
    <source>
        <dbReference type="Proteomes" id="UP000029121"/>
    </source>
</evidence>
<feature type="domain" description="RRM" evidence="4">
    <location>
        <begin position="450"/>
        <end position="529"/>
    </location>
</feature>
<evidence type="ECO:0000256" key="1">
    <source>
        <dbReference type="ARBA" id="ARBA00022884"/>
    </source>
</evidence>